<accession>A0ABV3L253</accession>
<dbReference type="RefSeq" id="WP_366191206.1">
    <property type="nucleotide sequence ID" value="NZ_JBFBVU010000002.1"/>
</dbReference>
<evidence type="ECO:0008006" key="4">
    <source>
        <dbReference type="Google" id="ProtNLM"/>
    </source>
</evidence>
<organism evidence="2 3">
    <name type="scientific">Meridianimarinicoccus marinus</name>
    <dbReference type="NCBI Taxonomy" id="3231483"/>
    <lineage>
        <taxon>Bacteria</taxon>
        <taxon>Pseudomonadati</taxon>
        <taxon>Pseudomonadota</taxon>
        <taxon>Alphaproteobacteria</taxon>
        <taxon>Rhodobacterales</taxon>
        <taxon>Paracoccaceae</taxon>
        <taxon>Meridianimarinicoccus</taxon>
    </lineage>
</organism>
<keyword evidence="3" id="KW-1185">Reference proteome</keyword>
<dbReference type="Gene3D" id="3.60.21.10">
    <property type="match status" value="1"/>
</dbReference>
<dbReference type="Proteomes" id="UP001553161">
    <property type="component" value="Unassembled WGS sequence"/>
</dbReference>
<dbReference type="SUPFAM" id="SSF56300">
    <property type="entry name" value="Metallo-dependent phosphatases"/>
    <property type="match status" value="1"/>
</dbReference>
<comment type="caution">
    <text evidence="2">The sequence shown here is derived from an EMBL/GenBank/DDBJ whole genome shotgun (WGS) entry which is preliminary data.</text>
</comment>
<dbReference type="InterPro" id="IPR029052">
    <property type="entry name" value="Metallo-depent_PP-like"/>
</dbReference>
<keyword evidence="1" id="KW-0732">Signal</keyword>
<evidence type="ECO:0000313" key="2">
    <source>
        <dbReference type="EMBL" id="MEV8465620.1"/>
    </source>
</evidence>
<reference evidence="2 3" key="1">
    <citation type="submission" date="2024-07" db="EMBL/GenBank/DDBJ databases">
        <authorList>
            <person name="Kang M."/>
        </authorList>
    </citation>
    <scope>NUCLEOTIDE SEQUENCE [LARGE SCALE GENOMIC DNA]</scope>
    <source>
        <strain evidence="2 3">DFM31</strain>
    </source>
</reference>
<name>A0ABV3L253_9RHOB</name>
<feature type="chain" id="PRO_5045335809" description="Calcineurin-like phosphoesterase domain-containing protein" evidence="1">
    <location>
        <begin position="20"/>
        <end position="318"/>
    </location>
</feature>
<protein>
    <recommendedName>
        <fullName evidence="4">Calcineurin-like phosphoesterase domain-containing protein</fullName>
    </recommendedName>
</protein>
<proteinExistence type="predicted"/>
<evidence type="ECO:0000313" key="3">
    <source>
        <dbReference type="Proteomes" id="UP001553161"/>
    </source>
</evidence>
<gene>
    <name evidence="2" type="ORF">AB0T83_02345</name>
</gene>
<dbReference type="EMBL" id="JBFBVU010000002">
    <property type="protein sequence ID" value="MEV8465620.1"/>
    <property type="molecule type" value="Genomic_DNA"/>
</dbReference>
<evidence type="ECO:0000256" key="1">
    <source>
        <dbReference type="SAM" id="SignalP"/>
    </source>
</evidence>
<sequence>MFKPLLLSSLLATASAATAAEPFSFVLLGDAPYGAPEAVYAPFRTMIDTINAQDPTLVVHVGDTKSGSTPCSDQMLDDQLDFLNSFAAPTLYSPGDNEWTDCHRAKAGGFDPLERLDYIRNTYYVDPATSFGQAPVEVTHQGDAGYPENTRLLLNDVMFITTHVVGSNNNFEIRDPSAVAEFMARDAANLDWLKASFAAADNAAAIVLAIHADMFEFGFGTSSNPEAFVRHSGFQNFGSELVRLANGFGKPVLLVFGDSHTFRMFRPFPKTSPHVMALETFGSKDMHAVEVTVTPEDAFPFAIQPLLNPAVPITAPQM</sequence>
<feature type="signal peptide" evidence="1">
    <location>
        <begin position="1"/>
        <end position="19"/>
    </location>
</feature>